<evidence type="ECO:0000259" key="3">
    <source>
        <dbReference type="Pfam" id="PF18003"/>
    </source>
</evidence>
<reference evidence="4 5" key="1">
    <citation type="submission" date="2019-07" db="EMBL/GenBank/DDBJ databases">
        <title>Whole genome shotgun sequence of Chitinophaga cymbidii NBRC 109752.</title>
        <authorList>
            <person name="Hosoyama A."/>
            <person name="Uohara A."/>
            <person name="Ohji S."/>
            <person name="Ichikawa N."/>
        </authorList>
    </citation>
    <scope>NUCLEOTIDE SEQUENCE [LARGE SCALE GENOMIC DNA]</scope>
    <source>
        <strain evidence="4 5">NBRC 109752</strain>
    </source>
</reference>
<dbReference type="PROSITE" id="PS51257">
    <property type="entry name" value="PROKAR_LIPOPROTEIN"/>
    <property type="match status" value="1"/>
</dbReference>
<dbReference type="OrthoDB" id="642123at2"/>
<organism evidence="4 5">
    <name type="scientific">Chitinophaga cymbidii</name>
    <dbReference type="NCBI Taxonomy" id="1096750"/>
    <lineage>
        <taxon>Bacteria</taxon>
        <taxon>Pseudomonadati</taxon>
        <taxon>Bacteroidota</taxon>
        <taxon>Chitinophagia</taxon>
        <taxon>Chitinophagales</taxon>
        <taxon>Chitinophagaceae</taxon>
        <taxon>Chitinophaga</taxon>
    </lineage>
</organism>
<name>A0A512RMV0_9BACT</name>
<dbReference type="Gene3D" id="2.60.40.1120">
    <property type="entry name" value="Carboxypeptidase-like, regulatory domain"/>
    <property type="match status" value="1"/>
</dbReference>
<evidence type="ECO:0000313" key="4">
    <source>
        <dbReference type="EMBL" id="GEP97036.1"/>
    </source>
</evidence>
<proteinExistence type="predicted"/>
<gene>
    <name evidence="4" type="ORF">CCY01nite_32960</name>
</gene>
<keyword evidence="1" id="KW-0732">Signal</keyword>
<dbReference type="Gene3D" id="2.60.40.2060">
    <property type="match status" value="1"/>
</dbReference>
<feature type="signal peptide" evidence="1">
    <location>
        <begin position="1"/>
        <end position="24"/>
    </location>
</feature>
<feature type="domain" description="DUF3823" evidence="2">
    <location>
        <begin position="38"/>
        <end position="137"/>
    </location>
</feature>
<evidence type="ECO:0000256" key="1">
    <source>
        <dbReference type="SAM" id="SignalP"/>
    </source>
</evidence>
<keyword evidence="5" id="KW-1185">Reference proteome</keyword>
<dbReference type="Pfam" id="PF12866">
    <property type="entry name" value="DUF3823"/>
    <property type="match status" value="1"/>
</dbReference>
<feature type="domain" description="DUF3823" evidence="3">
    <location>
        <begin position="148"/>
        <end position="253"/>
    </location>
</feature>
<protein>
    <recommendedName>
        <fullName evidence="6">DUF3823 domain-containing protein</fullName>
    </recommendedName>
</protein>
<feature type="chain" id="PRO_5021979192" description="DUF3823 domain-containing protein" evidence="1">
    <location>
        <begin position="25"/>
        <end position="258"/>
    </location>
</feature>
<comment type="caution">
    <text evidence="4">The sequence shown here is derived from an EMBL/GenBank/DDBJ whole genome shotgun (WGS) entry which is preliminary data.</text>
</comment>
<evidence type="ECO:0000259" key="2">
    <source>
        <dbReference type="Pfam" id="PF12866"/>
    </source>
</evidence>
<evidence type="ECO:0008006" key="6">
    <source>
        <dbReference type="Google" id="ProtNLM"/>
    </source>
</evidence>
<dbReference type="EMBL" id="BKAU01000004">
    <property type="protein sequence ID" value="GEP97036.1"/>
    <property type="molecule type" value="Genomic_DNA"/>
</dbReference>
<accession>A0A512RMV0</accession>
<dbReference type="InterPro" id="IPR024278">
    <property type="entry name" value="DUF3823_N"/>
</dbReference>
<dbReference type="InterPro" id="IPR041186">
    <property type="entry name" value="DUF3823_C"/>
</dbReference>
<evidence type="ECO:0000313" key="5">
    <source>
        <dbReference type="Proteomes" id="UP000321436"/>
    </source>
</evidence>
<dbReference type="AlphaFoldDB" id="A0A512RMV0"/>
<sequence>MIKKQAMKNSIYHTALFILLLASACTREYDDYPEPSETLAGNILDAASKKNVQSEAGDRGMRLVLEELSWSDTPTPYYFFAMQDGTFRNTKIFKGNYRISVEGPFVPLVQYDGSGNITVDKRKTMDIAGTSNVDFEVEPFLNVEWVGEPVYNSTDQTVSIQVRFTRGTANTGFHQNITDVFLFVSPNTYVGNNNYDNKYSAQVNYNGTDGNAQLGQTITITTKDRLPGKRTWYLRVGARVDYGLKYYNYTDIKPIIIP</sequence>
<dbReference type="Pfam" id="PF18003">
    <property type="entry name" value="DUF3823_C"/>
    <property type="match status" value="1"/>
</dbReference>
<dbReference type="Proteomes" id="UP000321436">
    <property type="component" value="Unassembled WGS sequence"/>
</dbReference>